<dbReference type="RefSeq" id="WP_045460287.1">
    <property type="nucleotide sequence ID" value="NZ_BBLT01000002.1"/>
</dbReference>
<gene>
    <name evidence="5" type="ORF">MYP_1392</name>
</gene>
<evidence type="ECO:0000313" key="5">
    <source>
        <dbReference type="EMBL" id="GAL84164.1"/>
    </source>
</evidence>
<evidence type="ECO:0000256" key="3">
    <source>
        <dbReference type="ARBA" id="ARBA00022679"/>
    </source>
</evidence>
<dbReference type="GO" id="GO:0008168">
    <property type="term" value="F:methyltransferase activity"/>
    <property type="evidence" value="ECO:0007669"/>
    <property type="project" value="UniProtKB-UniRule"/>
</dbReference>
<comment type="function">
    <text evidence="4">Exhibits S-adenosyl-L-methionine-dependent methyltransferase activity.</text>
</comment>
<evidence type="ECO:0000256" key="2">
    <source>
        <dbReference type="ARBA" id="ARBA00022603"/>
    </source>
</evidence>
<evidence type="ECO:0000256" key="4">
    <source>
        <dbReference type="RuleBase" id="RU362030"/>
    </source>
</evidence>
<keyword evidence="2 4" id="KW-0489">Methyltransferase</keyword>
<sequence>MNKQKSNAIRSAETVAALRAATAQEEDICIQCEDYLAKFFIGYKYRLITSIKPQWLLQKLIEAMSPGSYCFAIIRTKFFDEILLKEISRDIEQVVILGAGYDTRGIRFKAHLKNIKVFEVDFPGTQKNKRKKLVHLPEEIPSNIHYIPLDFNERPFQEGLIEAGFSKKKRTLFLWEGVSYYLPEKVVVGVLSFISQCAAGSSIVFDYATRKFVNGDHSTHGGKEIAKWLAKIKEPFLFGLNADEISPFLSKQNLSVVTDCGPEEQENMYLRNRNGKIIGQTLGHVRMVHARISDK</sequence>
<dbReference type="InterPro" id="IPR029063">
    <property type="entry name" value="SAM-dependent_MTases_sf"/>
</dbReference>
<dbReference type="InterPro" id="IPR011610">
    <property type="entry name" value="SAM_mthyl_Trfase_ML2640-like"/>
</dbReference>
<dbReference type="EC" id="2.1.1.-" evidence="4"/>
<dbReference type="Gene3D" id="3.40.50.150">
    <property type="entry name" value="Vaccinia Virus protein VP39"/>
    <property type="match status" value="1"/>
</dbReference>
<dbReference type="EMBL" id="BBLT01000002">
    <property type="protein sequence ID" value="GAL84164.1"/>
    <property type="molecule type" value="Genomic_DNA"/>
</dbReference>
<keyword evidence="3" id="KW-0808">Transferase</keyword>
<organism evidence="5 6">
    <name type="scientific">Sporocytophaga myxococcoides</name>
    <dbReference type="NCBI Taxonomy" id="153721"/>
    <lineage>
        <taxon>Bacteria</taxon>
        <taxon>Pseudomonadati</taxon>
        <taxon>Bacteroidota</taxon>
        <taxon>Cytophagia</taxon>
        <taxon>Cytophagales</taxon>
        <taxon>Cytophagaceae</taxon>
        <taxon>Sporocytophaga</taxon>
    </lineage>
</organism>
<comment type="similarity">
    <text evidence="1 4">Belongs to the UPF0677 family.</text>
</comment>
<accession>A0A098LCH5</accession>
<keyword evidence="4" id="KW-0949">S-adenosyl-L-methionine</keyword>
<evidence type="ECO:0000313" key="6">
    <source>
        <dbReference type="Proteomes" id="UP000030185"/>
    </source>
</evidence>
<reference evidence="5 6" key="1">
    <citation type="submission" date="2014-09" db="EMBL/GenBank/DDBJ databases">
        <title>Sporocytophaga myxococcoides PG-01 genome sequencing.</title>
        <authorList>
            <person name="Liu L."/>
            <person name="Gao P.J."/>
            <person name="Chen G.J."/>
            <person name="Wang L.S."/>
        </authorList>
    </citation>
    <scope>NUCLEOTIDE SEQUENCE [LARGE SCALE GENOMIC DNA]</scope>
    <source>
        <strain evidence="5 6">PG-01</strain>
    </source>
</reference>
<dbReference type="PANTHER" id="PTHR43619:SF2">
    <property type="entry name" value="S-ADENOSYL-L-METHIONINE-DEPENDENT METHYLTRANSFERASES SUPERFAMILY PROTEIN"/>
    <property type="match status" value="1"/>
</dbReference>
<evidence type="ECO:0000256" key="1">
    <source>
        <dbReference type="ARBA" id="ARBA00008138"/>
    </source>
</evidence>
<dbReference type="PANTHER" id="PTHR43619">
    <property type="entry name" value="S-ADENOSYL-L-METHIONINE-DEPENDENT METHYLTRANSFERASE YKTD-RELATED"/>
    <property type="match status" value="1"/>
</dbReference>
<dbReference type="GO" id="GO:0032259">
    <property type="term" value="P:methylation"/>
    <property type="evidence" value="ECO:0007669"/>
    <property type="project" value="UniProtKB-KW"/>
</dbReference>
<proteinExistence type="inferred from homology"/>
<dbReference type="NCBIfam" id="TIGR00027">
    <property type="entry name" value="mthyl_TIGR00027"/>
    <property type="match status" value="1"/>
</dbReference>
<keyword evidence="6" id="KW-1185">Reference proteome</keyword>
<name>A0A098LCH5_9BACT</name>
<protein>
    <recommendedName>
        <fullName evidence="4">S-adenosyl-L-methionine-dependent methyltransferase</fullName>
        <ecNumber evidence="4">2.1.1.-</ecNumber>
    </recommendedName>
</protein>
<dbReference type="eggNOG" id="COG3315">
    <property type="taxonomic scope" value="Bacteria"/>
</dbReference>
<dbReference type="SUPFAM" id="SSF53335">
    <property type="entry name" value="S-adenosyl-L-methionine-dependent methyltransferases"/>
    <property type="match status" value="1"/>
</dbReference>
<dbReference type="InterPro" id="IPR007213">
    <property type="entry name" value="Ppm1/Ppm2/Tcmp"/>
</dbReference>
<dbReference type="Pfam" id="PF04072">
    <property type="entry name" value="LCM"/>
    <property type="match status" value="1"/>
</dbReference>
<dbReference type="STRING" id="153721.MYP_1392"/>
<dbReference type="AlphaFoldDB" id="A0A098LCH5"/>
<comment type="caution">
    <text evidence="5">The sequence shown here is derived from an EMBL/GenBank/DDBJ whole genome shotgun (WGS) entry which is preliminary data.</text>
</comment>
<dbReference type="Proteomes" id="UP000030185">
    <property type="component" value="Unassembled WGS sequence"/>
</dbReference>